<dbReference type="PANTHER" id="PTHR48475:SF2">
    <property type="entry name" value="RIBONUCLEASE H"/>
    <property type="match status" value="1"/>
</dbReference>
<accession>A0A7J0DL15</accession>
<evidence type="ECO:0000256" key="6">
    <source>
        <dbReference type="ARBA" id="ARBA00022918"/>
    </source>
</evidence>
<keyword evidence="6" id="KW-0695">RNA-directed DNA polymerase</keyword>
<dbReference type="Proteomes" id="UP000585474">
    <property type="component" value="Unassembled WGS sequence"/>
</dbReference>
<sequence length="882" mass="100176">MANTSQAPDLDSLYREIHGMVEQIRVMNENNACLIQLLAATNPPPRPVAPPVPDIEAPAMPVIQLLSNNVPKTLSVLQNKADKYIAAKELEEAKRRRRGKDDPKRKEPKSRRPRTPPRRPELILPPLNATIAQVLTEIKYEKFVKWPEKIKTDPRKRNKNTYCEFHQDHGQNKEAELIKRGYLRKYVADRPSPDLPKRRYGANRPTTGDIQVIHGGFGSGGCSNSSRKRHARKSNTRADEEVYNLSSAVDIPPPSPSAMTILERILIDNGSLANILFILALERMKIGLDKLHPLHTPFVGFGGNMTHPLGWIKLLVTFGTEPHQVTIWQDFIVVDCPSPYNAILGRPTLGGTRTITSTYHLKMKFPTSTVWARLGETKRKFLGFLVTKRGIEANPNQIQALITMSSPRNIREESETTFQQLKEYFVSPPLLIVPATSEELLVYLSISPATVSAVLIRKEDQIQKSVYYFSKILMGAENRYLKIKKLSYALMIAARKLPHYFQAYPISVLTNQPLKQILQQPDASGRLLKWSIKLSEFYINYEPRMAIKAQALVDFVVESTHESIPEPEATPPEMETTKEQSSDDLARWMLFVDESSNQHGCGTRLVLQTLSGDQMEYAIRIGLKTTNNKAEYEALLADLRVATELRVDSLDVFSDSQLVVNQVQGDYLAKESRMVAYLDEVKPISVPLEFLASPSIGITDTILQTEGAPTWMDEIFVYLQDGTLPQDKFQARRIQYSERESGSHQSNHHKEFEGEVRKIEERIESVIPVEIGMSSFRTSNFSKENNETELRLHLDLLDEKRERAELGQAAYKSRVTKYYNQRVKHRSFLPGHLVLRKVTLSIRELNARKLGLTWEGPYKVTKVSRPGTYQLEDMNGKALPHP</sequence>
<keyword evidence="1" id="KW-0808">Transferase</keyword>
<feature type="domain" description="Reverse transcriptase RNase H-like" evidence="9">
    <location>
        <begin position="437"/>
        <end position="537"/>
    </location>
</feature>
<feature type="compositionally biased region" description="Basic and acidic residues" evidence="7">
    <location>
        <begin position="188"/>
        <end position="197"/>
    </location>
</feature>
<proteinExistence type="predicted"/>
<evidence type="ECO:0008006" key="12">
    <source>
        <dbReference type="Google" id="ProtNLM"/>
    </source>
</evidence>
<evidence type="ECO:0000256" key="3">
    <source>
        <dbReference type="ARBA" id="ARBA00022722"/>
    </source>
</evidence>
<protein>
    <recommendedName>
        <fullName evidence="12">Reverse transcriptase RNase H-like domain-containing protein</fullName>
    </recommendedName>
</protein>
<dbReference type="SUPFAM" id="SSF53098">
    <property type="entry name" value="Ribonuclease H-like"/>
    <property type="match status" value="1"/>
</dbReference>
<keyword evidence="11" id="KW-1185">Reference proteome</keyword>
<dbReference type="AlphaFoldDB" id="A0A7J0DL15"/>
<dbReference type="PANTHER" id="PTHR48475">
    <property type="entry name" value="RIBONUCLEASE H"/>
    <property type="match status" value="1"/>
</dbReference>
<feature type="compositionally biased region" description="Basic residues" evidence="7">
    <location>
        <begin position="226"/>
        <end position="235"/>
    </location>
</feature>
<dbReference type="GO" id="GO:0003964">
    <property type="term" value="F:RNA-directed DNA polymerase activity"/>
    <property type="evidence" value="ECO:0007669"/>
    <property type="project" value="UniProtKB-KW"/>
</dbReference>
<dbReference type="Pfam" id="PF13456">
    <property type="entry name" value="RVT_3"/>
    <property type="match status" value="1"/>
</dbReference>
<dbReference type="InterPro" id="IPR043502">
    <property type="entry name" value="DNA/RNA_pol_sf"/>
</dbReference>
<evidence type="ECO:0000256" key="7">
    <source>
        <dbReference type="SAM" id="MobiDB-lite"/>
    </source>
</evidence>
<feature type="region of interest" description="Disordered" evidence="7">
    <location>
        <begin position="220"/>
        <end position="239"/>
    </location>
</feature>
<keyword evidence="5" id="KW-0378">Hydrolase</keyword>
<dbReference type="InterPro" id="IPR036397">
    <property type="entry name" value="RNaseH_sf"/>
</dbReference>
<evidence type="ECO:0000313" key="11">
    <source>
        <dbReference type="Proteomes" id="UP000585474"/>
    </source>
</evidence>
<evidence type="ECO:0000256" key="5">
    <source>
        <dbReference type="ARBA" id="ARBA00022801"/>
    </source>
</evidence>
<evidence type="ECO:0000259" key="9">
    <source>
        <dbReference type="Pfam" id="PF17917"/>
    </source>
</evidence>
<feature type="compositionally biased region" description="Basic and acidic residues" evidence="7">
    <location>
        <begin position="89"/>
        <end position="105"/>
    </location>
</feature>
<evidence type="ECO:0000256" key="1">
    <source>
        <dbReference type="ARBA" id="ARBA00022679"/>
    </source>
</evidence>
<evidence type="ECO:0000313" key="10">
    <source>
        <dbReference type="EMBL" id="GFS36358.1"/>
    </source>
</evidence>
<dbReference type="GO" id="GO:0004523">
    <property type="term" value="F:RNA-DNA hybrid ribonuclease activity"/>
    <property type="evidence" value="ECO:0007669"/>
    <property type="project" value="InterPro"/>
</dbReference>
<dbReference type="CDD" id="cd00303">
    <property type="entry name" value="retropepsin_like"/>
    <property type="match status" value="1"/>
</dbReference>
<feature type="compositionally biased region" description="Basic residues" evidence="7">
    <location>
        <begin position="106"/>
        <end position="117"/>
    </location>
</feature>
<dbReference type="EMBL" id="BJWL01000249">
    <property type="protein sequence ID" value="GFS36358.1"/>
    <property type="molecule type" value="Genomic_DNA"/>
</dbReference>
<evidence type="ECO:0000256" key="2">
    <source>
        <dbReference type="ARBA" id="ARBA00022695"/>
    </source>
</evidence>
<dbReference type="Gene3D" id="3.30.420.10">
    <property type="entry name" value="Ribonuclease H-like superfamily/Ribonuclease H"/>
    <property type="match status" value="1"/>
</dbReference>
<reference evidence="11" key="1">
    <citation type="submission" date="2019-07" db="EMBL/GenBank/DDBJ databases">
        <title>De Novo Assembly of kiwifruit Actinidia rufa.</title>
        <authorList>
            <person name="Sugita-Konishi S."/>
            <person name="Sato K."/>
            <person name="Mori E."/>
            <person name="Abe Y."/>
            <person name="Kisaki G."/>
            <person name="Hamano K."/>
            <person name="Suezawa K."/>
            <person name="Otani M."/>
            <person name="Fukuda T."/>
            <person name="Manabe T."/>
            <person name="Gomi K."/>
            <person name="Tabuchi M."/>
            <person name="Akimitsu K."/>
            <person name="Kataoka I."/>
        </authorList>
    </citation>
    <scope>NUCLEOTIDE SEQUENCE [LARGE SCALE GENOMIC DNA]</scope>
    <source>
        <strain evidence="11">cv. Fuchu</strain>
    </source>
</reference>
<dbReference type="InterPro" id="IPR041373">
    <property type="entry name" value="RT_RNaseH"/>
</dbReference>
<organism evidence="10 11">
    <name type="scientific">Actinidia rufa</name>
    <dbReference type="NCBI Taxonomy" id="165716"/>
    <lineage>
        <taxon>Eukaryota</taxon>
        <taxon>Viridiplantae</taxon>
        <taxon>Streptophyta</taxon>
        <taxon>Embryophyta</taxon>
        <taxon>Tracheophyta</taxon>
        <taxon>Spermatophyta</taxon>
        <taxon>Magnoliopsida</taxon>
        <taxon>eudicotyledons</taxon>
        <taxon>Gunneridae</taxon>
        <taxon>Pentapetalae</taxon>
        <taxon>asterids</taxon>
        <taxon>Ericales</taxon>
        <taxon>Actinidiaceae</taxon>
        <taxon>Actinidia</taxon>
    </lineage>
</organism>
<evidence type="ECO:0000259" key="8">
    <source>
        <dbReference type="Pfam" id="PF13456"/>
    </source>
</evidence>
<dbReference type="SUPFAM" id="SSF56672">
    <property type="entry name" value="DNA/RNA polymerases"/>
    <property type="match status" value="1"/>
</dbReference>
<keyword evidence="4" id="KW-0255">Endonuclease</keyword>
<dbReference type="InterPro" id="IPR012337">
    <property type="entry name" value="RNaseH-like_sf"/>
</dbReference>
<feature type="region of interest" description="Disordered" evidence="7">
    <location>
        <begin position="89"/>
        <end position="123"/>
    </location>
</feature>
<dbReference type="GO" id="GO:0003676">
    <property type="term" value="F:nucleic acid binding"/>
    <property type="evidence" value="ECO:0007669"/>
    <property type="project" value="InterPro"/>
</dbReference>
<name>A0A7J0DL15_9ERIC</name>
<dbReference type="Pfam" id="PF17917">
    <property type="entry name" value="RT_RNaseH"/>
    <property type="match status" value="1"/>
</dbReference>
<dbReference type="CDD" id="cd09279">
    <property type="entry name" value="RNase_HI_like"/>
    <property type="match status" value="1"/>
</dbReference>
<dbReference type="OrthoDB" id="101614at2759"/>
<feature type="domain" description="RNase H type-1" evidence="8">
    <location>
        <begin position="618"/>
        <end position="683"/>
    </location>
</feature>
<comment type="caution">
    <text evidence="10">The sequence shown here is derived from an EMBL/GenBank/DDBJ whole genome shotgun (WGS) entry which is preliminary data.</text>
</comment>
<gene>
    <name evidence="10" type="ORF">Acr_00g0045530</name>
</gene>
<evidence type="ECO:0000256" key="4">
    <source>
        <dbReference type="ARBA" id="ARBA00022759"/>
    </source>
</evidence>
<dbReference type="InterPro" id="IPR002156">
    <property type="entry name" value="RNaseH_domain"/>
</dbReference>
<keyword evidence="3" id="KW-0540">Nuclease</keyword>
<feature type="region of interest" description="Disordered" evidence="7">
    <location>
        <begin position="188"/>
        <end position="209"/>
    </location>
</feature>
<keyword evidence="2" id="KW-0548">Nucleotidyltransferase</keyword>